<dbReference type="PANTHER" id="PTHR30305">
    <property type="entry name" value="PROTEIN YJDM-RELATED"/>
    <property type="match status" value="1"/>
</dbReference>
<dbReference type="AlphaFoldDB" id="A0AAJ1BGF9"/>
<evidence type="ECO:0000313" key="2">
    <source>
        <dbReference type="EMBL" id="MCH4293492.1"/>
    </source>
</evidence>
<evidence type="ECO:0000313" key="3">
    <source>
        <dbReference type="Proteomes" id="UP001297581"/>
    </source>
</evidence>
<dbReference type="Gene3D" id="2.30.30.40">
    <property type="entry name" value="SH3 Domains"/>
    <property type="match status" value="1"/>
</dbReference>
<dbReference type="InterPro" id="IPR013988">
    <property type="entry name" value="YjdM_C"/>
</dbReference>
<protein>
    <submittedName>
        <fullName evidence="2">PhnA domain-containing protein</fullName>
    </submittedName>
</protein>
<dbReference type="PANTHER" id="PTHR30305:SF3">
    <property type="entry name" value="PROTEIN YJDM"/>
    <property type="match status" value="1"/>
</dbReference>
<feature type="domain" description="PhnA protein N-terminal proteobacterial" evidence="1">
    <location>
        <begin position="8"/>
        <end position="50"/>
    </location>
</feature>
<keyword evidence="3" id="KW-1185">Reference proteome</keyword>
<evidence type="ECO:0000259" key="1">
    <source>
        <dbReference type="SMART" id="SM00782"/>
    </source>
</evidence>
<organism evidence="2 3">
    <name type="scientific">Shewanella zhuhaiensis</name>
    <dbReference type="NCBI Taxonomy" id="2919576"/>
    <lineage>
        <taxon>Bacteria</taxon>
        <taxon>Pseudomonadati</taxon>
        <taxon>Pseudomonadota</taxon>
        <taxon>Gammaproteobacteria</taxon>
        <taxon>Alteromonadales</taxon>
        <taxon>Shewanellaceae</taxon>
        <taxon>Shewanella</taxon>
    </lineage>
</organism>
<accession>A0AAJ1BGF9</accession>
<dbReference type="EMBL" id="JAKUDL010000001">
    <property type="protein sequence ID" value="MCH4293492.1"/>
    <property type="molecule type" value="Genomic_DNA"/>
</dbReference>
<proteinExistence type="predicted"/>
<dbReference type="Pfam" id="PF03831">
    <property type="entry name" value="YjdM"/>
    <property type="match status" value="1"/>
</dbReference>
<reference evidence="2 3" key="1">
    <citation type="submission" date="2022-02" db="EMBL/GenBank/DDBJ databases">
        <title>The genome sequence of Shewanella sp. 3B26.</title>
        <authorList>
            <person name="Du J."/>
        </authorList>
    </citation>
    <scope>NUCLEOTIDE SEQUENCE [LARGE SCALE GENOMIC DNA]</scope>
    <source>
        <strain evidence="2 3">3B26</strain>
    </source>
</reference>
<dbReference type="InterPro" id="IPR013991">
    <property type="entry name" value="PhnaA_N_proteobac"/>
</dbReference>
<dbReference type="Proteomes" id="UP001297581">
    <property type="component" value="Unassembled WGS sequence"/>
</dbReference>
<name>A0AAJ1BGF9_9GAMM</name>
<sequence length="190" mass="20458">MKMTDAISRACGKCELCSAETELSLFEVPASGDRTDNDIALCGTCQAQIADTATLDVNHWRCLNESMWSTVPAVQVMAARMLKELSSETWAQDLLDMMYLDEDTQAWVDAANAEAALDADAEPTLDSNGAQLAAGDTVVIIKDLNVKGTSFVAKRGTAVRNIGLTSNPEHIEGRVNGTRIVILSCYVKKA</sequence>
<gene>
    <name evidence="2" type="ORF">MJ923_04140</name>
</gene>
<dbReference type="SUPFAM" id="SSF82057">
    <property type="entry name" value="Prokaryotic SH3-related domain"/>
    <property type="match status" value="1"/>
</dbReference>
<comment type="caution">
    <text evidence="2">The sequence shown here is derived from an EMBL/GenBank/DDBJ whole genome shotgun (WGS) entry which is preliminary data.</text>
</comment>
<dbReference type="SMART" id="SM00782">
    <property type="entry name" value="PhnA_Zn_Ribbon"/>
    <property type="match status" value="1"/>
</dbReference>